<proteinExistence type="predicted"/>
<dbReference type="EnsemblPlants" id="QL11p036849:mrna">
    <property type="protein sequence ID" value="QL11p036849:mrna"/>
    <property type="gene ID" value="QL11p036849"/>
</dbReference>
<protein>
    <submittedName>
        <fullName evidence="2">Uncharacterized protein</fullName>
    </submittedName>
</protein>
<accession>A0A7N2MYK3</accession>
<evidence type="ECO:0000256" key="1">
    <source>
        <dbReference type="SAM" id="SignalP"/>
    </source>
</evidence>
<keyword evidence="1" id="KW-0732">Signal</keyword>
<evidence type="ECO:0000313" key="3">
    <source>
        <dbReference type="Proteomes" id="UP000594261"/>
    </source>
</evidence>
<dbReference type="Gramene" id="QL11p036849:mrna">
    <property type="protein sequence ID" value="QL11p036849:mrna"/>
    <property type="gene ID" value="QL11p036849"/>
</dbReference>
<feature type="signal peptide" evidence="1">
    <location>
        <begin position="1"/>
        <end position="25"/>
    </location>
</feature>
<evidence type="ECO:0000313" key="2">
    <source>
        <dbReference type="EnsemblPlants" id="QL11p036849:mrna"/>
    </source>
</evidence>
<dbReference type="InParanoid" id="A0A7N2MYK3"/>
<feature type="chain" id="PRO_5029841732" evidence="1">
    <location>
        <begin position="26"/>
        <end position="416"/>
    </location>
</feature>
<dbReference type="Proteomes" id="UP000594261">
    <property type="component" value="Chromosome 11"/>
</dbReference>
<dbReference type="EMBL" id="LRBV02000011">
    <property type="status" value="NOT_ANNOTATED_CDS"/>
    <property type="molecule type" value="Genomic_DNA"/>
</dbReference>
<dbReference type="AlphaFoldDB" id="A0A7N2MYK3"/>
<reference evidence="2 3" key="1">
    <citation type="journal article" date="2016" name="G3 (Bethesda)">
        <title>First Draft Assembly and Annotation of the Genome of a California Endemic Oak Quercus lobata Nee (Fagaceae).</title>
        <authorList>
            <person name="Sork V.L."/>
            <person name="Fitz-Gibbon S.T."/>
            <person name="Puiu D."/>
            <person name="Crepeau M."/>
            <person name="Gugger P.F."/>
            <person name="Sherman R."/>
            <person name="Stevens K."/>
            <person name="Langley C.H."/>
            <person name="Pellegrini M."/>
            <person name="Salzberg S.L."/>
        </authorList>
    </citation>
    <scope>NUCLEOTIDE SEQUENCE [LARGE SCALE GENOMIC DNA]</scope>
    <source>
        <strain evidence="2 3">cv. SW786</strain>
    </source>
</reference>
<keyword evidence="3" id="KW-1185">Reference proteome</keyword>
<reference evidence="2" key="2">
    <citation type="submission" date="2021-01" db="UniProtKB">
        <authorList>
            <consortium name="EnsemblPlants"/>
        </authorList>
    </citation>
    <scope>IDENTIFICATION</scope>
</reference>
<sequence length="416" mass="48514">MPHRSSEVLWPCFLLLLVLSSVTGGQLFSCLCSLFLDSATRWRDPLVCICNMDFQQFRQATLGEKKRSCGGARVENPQQHNATGAKFKELSVWNPILEKMERRLASWKRLYLSKGGKVVNRIEKLQRDFLWSGISGDSKLHLVKWAEVCRPVQVGGLGIRRLRSFNSALLSKWLWRYGIEIEALWRKVIEVKYGNVWGGWCTKKVTSAYGVSLWRYIRSGWLIFSKLLRYEVGDGTRVKFWKHVWCGDYTLKEAFPELYCLSSARDASMAEVMDWSSGRIHWDVRFRHPPQDWEQESFDRFMGIVYSLIVRGVGPDKVCWKTTRSKGFEVRGFYLSFYPSTLTSFPWRMVWQSKVLPKRCGESVDHLLLHCPIAFELWSLVFRLFGIHWVMPHKVIEVFESWQGMLDVLRDVNGPC</sequence>
<organism evidence="2 3">
    <name type="scientific">Quercus lobata</name>
    <name type="common">Valley oak</name>
    <dbReference type="NCBI Taxonomy" id="97700"/>
    <lineage>
        <taxon>Eukaryota</taxon>
        <taxon>Viridiplantae</taxon>
        <taxon>Streptophyta</taxon>
        <taxon>Embryophyta</taxon>
        <taxon>Tracheophyta</taxon>
        <taxon>Spermatophyta</taxon>
        <taxon>Magnoliopsida</taxon>
        <taxon>eudicotyledons</taxon>
        <taxon>Gunneridae</taxon>
        <taxon>Pentapetalae</taxon>
        <taxon>rosids</taxon>
        <taxon>fabids</taxon>
        <taxon>Fagales</taxon>
        <taxon>Fagaceae</taxon>
        <taxon>Quercus</taxon>
    </lineage>
</organism>
<dbReference type="PANTHER" id="PTHR33116:SF78">
    <property type="entry name" value="OS12G0587133 PROTEIN"/>
    <property type="match status" value="1"/>
</dbReference>
<dbReference type="OMA" id="REYRSEN"/>
<name>A0A7N2MYK3_QUELO</name>
<dbReference type="PANTHER" id="PTHR33116">
    <property type="entry name" value="REVERSE TRANSCRIPTASE ZINC-BINDING DOMAIN-CONTAINING PROTEIN-RELATED-RELATED"/>
    <property type="match status" value="1"/>
</dbReference>